<evidence type="ECO:0008006" key="4">
    <source>
        <dbReference type="Google" id="ProtNLM"/>
    </source>
</evidence>
<dbReference type="Gene3D" id="3.30.1490.480">
    <property type="entry name" value="Endolytic murein transglycosylase"/>
    <property type="match status" value="1"/>
</dbReference>
<name>A0A410QBP1_9FIRM</name>
<feature type="transmembrane region" description="Helical" evidence="1">
    <location>
        <begin position="6"/>
        <end position="25"/>
    </location>
</feature>
<keyword evidence="1" id="KW-0812">Transmembrane</keyword>
<keyword evidence="1" id="KW-1133">Transmembrane helix</keyword>
<protein>
    <recommendedName>
        <fullName evidence="4">YceG-like family protein</fullName>
    </recommendedName>
</protein>
<proteinExistence type="predicted"/>
<dbReference type="AlphaFoldDB" id="A0A410QBP1"/>
<keyword evidence="3" id="KW-1185">Reference proteome</keyword>
<evidence type="ECO:0000313" key="3">
    <source>
        <dbReference type="Proteomes" id="UP000287969"/>
    </source>
</evidence>
<dbReference type="RefSeq" id="WP_128752334.1">
    <property type="nucleotide sequence ID" value="NZ_CP035282.1"/>
</dbReference>
<gene>
    <name evidence="2" type="ORF">EQM13_07205</name>
</gene>
<reference evidence="3" key="1">
    <citation type="submission" date="2019-01" db="EMBL/GenBank/DDBJ databases">
        <title>Draft genomes of a novel of Sporanaerobacter strains.</title>
        <authorList>
            <person name="Ma S."/>
        </authorList>
    </citation>
    <scope>NUCLEOTIDE SEQUENCE [LARGE SCALE GENOMIC DNA]</scope>
    <source>
        <strain evidence="3">NJN-17</strain>
    </source>
</reference>
<dbReference type="EMBL" id="CP035282">
    <property type="protein sequence ID" value="QAT61379.1"/>
    <property type="molecule type" value="Genomic_DNA"/>
</dbReference>
<dbReference type="Proteomes" id="UP000287969">
    <property type="component" value="Chromosome"/>
</dbReference>
<keyword evidence="1" id="KW-0472">Membrane</keyword>
<sequence>MTKKIYFFYILIGVGIGIIFSTFIFKLNPIIEYKQYSDDEVIEKAKELGMVFVKENIDVKPSSKEEYSSFVVKNGDTLIDISNNLFKKGFVDDPDEFTQFVKDKGLERKIAPEKYELKKNLSYTTILKILTEKE</sequence>
<organism evidence="2 3">
    <name type="scientific">Acidilutibacter cellobiosedens</name>
    <dbReference type="NCBI Taxonomy" id="2507161"/>
    <lineage>
        <taxon>Bacteria</taxon>
        <taxon>Bacillati</taxon>
        <taxon>Bacillota</taxon>
        <taxon>Tissierellia</taxon>
        <taxon>Tissierellales</taxon>
        <taxon>Acidilutibacteraceae</taxon>
        <taxon>Acidilutibacter</taxon>
    </lineage>
</organism>
<dbReference type="KEGG" id="spoa:EQM13_07205"/>
<evidence type="ECO:0000313" key="2">
    <source>
        <dbReference type="EMBL" id="QAT61379.1"/>
    </source>
</evidence>
<evidence type="ECO:0000256" key="1">
    <source>
        <dbReference type="SAM" id="Phobius"/>
    </source>
</evidence>
<accession>A0A410QBP1</accession>
<dbReference type="OrthoDB" id="1707965at2"/>